<comment type="caution">
    <text evidence="3">The sequence shown here is derived from an EMBL/GenBank/DDBJ whole genome shotgun (WGS) entry which is preliminary data.</text>
</comment>
<feature type="region of interest" description="Disordered" evidence="1">
    <location>
        <begin position="31"/>
        <end position="51"/>
    </location>
</feature>
<proteinExistence type="predicted"/>
<dbReference type="Pfam" id="PF05014">
    <property type="entry name" value="Nuc_deoxyrib_tr"/>
    <property type="match status" value="1"/>
</dbReference>
<dbReference type="AlphaFoldDB" id="A0A9N8DQ30"/>
<feature type="chain" id="PRO_5040494537" evidence="2">
    <location>
        <begin position="20"/>
        <end position="251"/>
    </location>
</feature>
<reference evidence="3" key="1">
    <citation type="submission" date="2020-06" db="EMBL/GenBank/DDBJ databases">
        <authorList>
            <consortium name="Plant Systems Biology data submission"/>
        </authorList>
    </citation>
    <scope>NUCLEOTIDE SEQUENCE</scope>
    <source>
        <strain evidence="3">D6</strain>
    </source>
</reference>
<evidence type="ECO:0000313" key="4">
    <source>
        <dbReference type="Proteomes" id="UP001153069"/>
    </source>
</evidence>
<keyword evidence="4" id="KW-1185">Reference proteome</keyword>
<evidence type="ECO:0000313" key="3">
    <source>
        <dbReference type="EMBL" id="CAB9504661.1"/>
    </source>
</evidence>
<dbReference type="SUPFAM" id="SSF52309">
    <property type="entry name" value="N-(deoxy)ribosyltransferase-like"/>
    <property type="match status" value="1"/>
</dbReference>
<evidence type="ECO:0000256" key="2">
    <source>
        <dbReference type="SAM" id="SignalP"/>
    </source>
</evidence>
<dbReference type="InterPro" id="IPR007710">
    <property type="entry name" value="Nucleoside_deoxyribTrfase"/>
</dbReference>
<gene>
    <name evidence="3" type="ORF">SEMRO_204_G085950.1</name>
</gene>
<accession>A0A9N8DQ30</accession>
<protein>
    <submittedName>
        <fullName evidence="3">Nucleoside 2-deoxyribosyltransferase</fullName>
    </submittedName>
</protein>
<dbReference type="OrthoDB" id="269441at2759"/>
<dbReference type="Gene3D" id="3.40.50.450">
    <property type="match status" value="1"/>
</dbReference>
<feature type="signal peptide" evidence="2">
    <location>
        <begin position="1"/>
        <end position="19"/>
    </location>
</feature>
<dbReference type="Proteomes" id="UP001153069">
    <property type="component" value="Unassembled WGS sequence"/>
</dbReference>
<sequence>MKLPFVALLCLSFLSNGLAAKRSDSKLRNRHVSGGRKLQMPVEDSEEESPEFDYTEDGKRIYYIYLSGPEVFLEDAVAAGEEGKRLCNSVNQPDWDFEIQALYPLDKAIDNFGYNLDTALRIYYANVDLMTQAHATASNMVRFRSPSMDVGTAFEMGFVRAQGKPVFSYYDAVPFYGAFEESGSYQERVFFYNYTTSVEDRFDKDGIEVEGFGANDNLMMWGSYVDTGFPQGETVIDACGYFADWIFENEY</sequence>
<name>A0A9N8DQ30_9STRA</name>
<organism evidence="3 4">
    <name type="scientific">Seminavis robusta</name>
    <dbReference type="NCBI Taxonomy" id="568900"/>
    <lineage>
        <taxon>Eukaryota</taxon>
        <taxon>Sar</taxon>
        <taxon>Stramenopiles</taxon>
        <taxon>Ochrophyta</taxon>
        <taxon>Bacillariophyta</taxon>
        <taxon>Bacillariophyceae</taxon>
        <taxon>Bacillariophycidae</taxon>
        <taxon>Naviculales</taxon>
        <taxon>Naviculaceae</taxon>
        <taxon>Seminavis</taxon>
    </lineage>
</organism>
<dbReference type="EMBL" id="CAICTM010000203">
    <property type="protein sequence ID" value="CAB9504661.1"/>
    <property type="molecule type" value="Genomic_DNA"/>
</dbReference>
<evidence type="ECO:0000256" key="1">
    <source>
        <dbReference type="SAM" id="MobiDB-lite"/>
    </source>
</evidence>
<keyword evidence="2" id="KW-0732">Signal</keyword>